<dbReference type="SUPFAM" id="SSF53850">
    <property type="entry name" value="Periplasmic binding protein-like II"/>
    <property type="match status" value="1"/>
</dbReference>
<evidence type="ECO:0000256" key="4">
    <source>
        <dbReference type="ARBA" id="ARBA00023163"/>
    </source>
</evidence>
<dbReference type="InterPro" id="IPR005119">
    <property type="entry name" value="LysR_subst-bd"/>
</dbReference>
<dbReference type="Gene3D" id="1.10.10.10">
    <property type="entry name" value="Winged helix-like DNA-binding domain superfamily/Winged helix DNA-binding domain"/>
    <property type="match status" value="1"/>
</dbReference>
<dbReference type="Gene3D" id="3.40.190.10">
    <property type="entry name" value="Periplasmic binding protein-like II"/>
    <property type="match status" value="2"/>
</dbReference>
<dbReference type="InterPro" id="IPR036388">
    <property type="entry name" value="WH-like_DNA-bd_sf"/>
</dbReference>
<evidence type="ECO:0000256" key="3">
    <source>
        <dbReference type="ARBA" id="ARBA00023125"/>
    </source>
</evidence>
<evidence type="ECO:0000256" key="1">
    <source>
        <dbReference type="ARBA" id="ARBA00009437"/>
    </source>
</evidence>
<dbReference type="PROSITE" id="PS50931">
    <property type="entry name" value="HTH_LYSR"/>
    <property type="match status" value="1"/>
</dbReference>
<dbReference type="PANTHER" id="PTHR30419">
    <property type="entry name" value="HTH-TYPE TRANSCRIPTIONAL REGULATOR YBHD"/>
    <property type="match status" value="1"/>
</dbReference>
<keyword evidence="2" id="KW-0805">Transcription regulation</keyword>
<accession>A0A7D5VVJ6</accession>
<dbReference type="InterPro" id="IPR000847">
    <property type="entry name" value="LysR_HTH_N"/>
</dbReference>
<evidence type="ECO:0000256" key="2">
    <source>
        <dbReference type="ARBA" id="ARBA00023015"/>
    </source>
</evidence>
<keyword evidence="4" id="KW-0804">Transcription</keyword>
<evidence type="ECO:0000313" key="6">
    <source>
        <dbReference type="EMBL" id="QLJ11927.1"/>
    </source>
</evidence>
<dbReference type="InterPro" id="IPR036390">
    <property type="entry name" value="WH_DNA-bd_sf"/>
</dbReference>
<keyword evidence="3" id="KW-0238">DNA-binding</keyword>
<dbReference type="InterPro" id="IPR050950">
    <property type="entry name" value="HTH-type_LysR_regulators"/>
</dbReference>
<dbReference type="SUPFAM" id="SSF46785">
    <property type="entry name" value="Winged helix' DNA-binding domain"/>
    <property type="match status" value="1"/>
</dbReference>
<dbReference type="GO" id="GO:0003700">
    <property type="term" value="F:DNA-binding transcription factor activity"/>
    <property type="evidence" value="ECO:0007669"/>
    <property type="project" value="InterPro"/>
</dbReference>
<evidence type="ECO:0000313" key="7">
    <source>
        <dbReference type="Proteomes" id="UP000510934"/>
    </source>
</evidence>
<sequence length="297" mass="32639">MDTRFLESLMAVIETGSIAAAARRENLTAPAVSQRIQALEKSLACELLNRSAHAVEPTEKCLSLLPKIRDLIQGAAELKENLDTSSLSGYLKIGAISTALTGLLPEAMNQLSSIAPQLRLRITPGDSRSLYEQVACGELDAGIMVCPPFTVPKTIRVQVLREEPLMLLTKDPIDKRDIRSTILGRNLIRYDSNAWGGQIAQQYLNDNNLQPDVLCNLDALDAIYIMVAKGMGASVVPLWAGLKTDDVQATPVSDADRYMRQVVLLYKSNPRRPKAVEVLKEQLMNNCSFPSITHALR</sequence>
<dbReference type="Proteomes" id="UP000510934">
    <property type="component" value="Chromosome"/>
</dbReference>
<feature type="domain" description="HTH lysR-type" evidence="5">
    <location>
        <begin position="1"/>
        <end position="58"/>
    </location>
</feature>
<gene>
    <name evidence="6" type="ORF">H0H12_15750</name>
</gene>
<name>A0A7D5VVJ6_PSEPU</name>
<dbReference type="GO" id="GO:0005829">
    <property type="term" value="C:cytosol"/>
    <property type="evidence" value="ECO:0007669"/>
    <property type="project" value="TreeGrafter"/>
</dbReference>
<dbReference type="GO" id="GO:0003677">
    <property type="term" value="F:DNA binding"/>
    <property type="evidence" value="ECO:0007669"/>
    <property type="project" value="UniProtKB-KW"/>
</dbReference>
<dbReference type="EMBL" id="CP059052">
    <property type="protein sequence ID" value="QLJ11927.1"/>
    <property type="molecule type" value="Genomic_DNA"/>
</dbReference>
<proteinExistence type="inferred from homology"/>
<organism evidence="6 7">
    <name type="scientific">Pseudomonas putida</name>
    <name type="common">Arthrobacter siderocapsulatus</name>
    <dbReference type="NCBI Taxonomy" id="303"/>
    <lineage>
        <taxon>Bacteria</taxon>
        <taxon>Pseudomonadati</taxon>
        <taxon>Pseudomonadota</taxon>
        <taxon>Gammaproteobacteria</taxon>
        <taxon>Pseudomonadales</taxon>
        <taxon>Pseudomonadaceae</taxon>
        <taxon>Pseudomonas</taxon>
    </lineage>
</organism>
<dbReference type="AlphaFoldDB" id="A0A7D5VVJ6"/>
<evidence type="ECO:0000259" key="5">
    <source>
        <dbReference type="PROSITE" id="PS50931"/>
    </source>
</evidence>
<comment type="similarity">
    <text evidence="1">Belongs to the LysR transcriptional regulatory family.</text>
</comment>
<reference evidence="6 7" key="1">
    <citation type="journal article" date="2009" name="Mikrobiologiia">
        <title>[Phenanthren biodegradation and interaction of Pseudomonas putida BS3701 and Burkholderia sp.BS3702 in plant rhizosphere].</title>
        <authorList>
            <person name="Ovchinnikova A.A."/>
            <person name="Vetrova A.A."/>
            <person name="Filonov A.E."/>
            <person name="Boronin A.M."/>
        </authorList>
    </citation>
    <scope>NUCLEOTIDE SEQUENCE [LARGE SCALE GENOMIC DNA]</scope>
    <source>
        <strain evidence="6 7">BS3701</strain>
    </source>
</reference>
<protein>
    <submittedName>
        <fullName evidence="6">LysR family transcriptional regulator</fullName>
    </submittedName>
</protein>
<dbReference type="Pfam" id="PF00126">
    <property type="entry name" value="HTH_1"/>
    <property type="match status" value="1"/>
</dbReference>
<dbReference type="Pfam" id="PF03466">
    <property type="entry name" value="LysR_substrate"/>
    <property type="match status" value="1"/>
</dbReference>
<dbReference type="RefSeq" id="WP_180688148.1">
    <property type="nucleotide sequence ID" value="NZ_CP059052.1"/>
</dbReference>